<evidence type="ECO:0000256" key="6">
    <source>
        <dbReference type="ARBA" id="ARBA00022640"/>
    </source>
</evidence>
<dbReference type="Pfam" id="PF00504">
    <property type="entry name" value="Chloroa_b-bind"/>
    <property type="match status" value="1"/>
</dbReference>
<name>A0A7S2Q3K3_9STRA</name>
<evidence type="ECO:0000256" key="1">
    <source>
        <dbReference type="ARBA" id="ARBA00004022"/>
    </source>
</evidence>
<reference evidence="9" key="1">
    <citation type="submission" date="2021-01" db="EMBL/GenBank/DDBJ databases">
        <authorList>
            <person name="Corre E."/>
            <person name="Pelletier E."/>
            <person name="Niang G."/>
            <person name="Scheremetjew M."/>
            <person name="Finn R."/>
            <person name="Kale V."/>
            <person name="Holt S."/>
            <person name="Cochrane G."/>
            <person name="Meng A."/>
            <person name="Brown T."/>
            <person name="Cohen L."/>
        </authorList>
    </citation>
    <scope>NUCLEOTIDE SEQUENCE</scope>
    <source>
        <strain evidence="9">SM1012Den-03</strain>
    </source>
</reference>
<proteinExistence type="inferred from homology"/>
<accession>A0A7S2Q3K3</accession>
<keyword evidence="5" id="KW-0602">Photosynthesis</keyword>
<gene>
    <name evidence="9" type="ORF">SMAR0320_LOCUS23518</name>
</gene>
<evidence type="ECO:0000256" key="2">
    <source>
        <dbReference type="ARBA" id="ARBA00004229"/>
    </source>
</evidence>
<feature type="binding site" evidence="8">
    <location>
        <position position="379"/>
    </location>
    <ligand>
        <name>chlorophyll a</name>
        <dbReference type="ChEBI" id="CHEBI:58416"/>
        <label>1</label>
    </ligand>
</feature>
<dbReference type="SUPFAM" id="SSF103511">
    <property type="entry name" value="Chlorophyll a-b binding protein"/>
    <property type="match status" value="1"/>
</dbReference>
<comment type="subcellular location">
    <subcellularLocation>
        <location evidence="2">Plastid</location>
        <location evidence="2">Chloroplast</location>
    </subcellularLocation>
</comment>
<dbReference type="GO" id="GO:0030076">
    <property type="term" value="C:light-harvesting complex"/>
    <property type="evidence" value="ECO:0007669"/>
    <property type="project" value="UniProtKB-KW"/>
</dbReference>
<protein>
    <submittedName>
        <fullName evidence="9">Uncharacterized protein</fullName>
    </submittedName>
</protein>
<feature type="binding site" evidence="8">
    <location>
        <position position="374"/>
    </location>
    <ligand>
        <name>chlorophyll a</name>
        <dbReference type="ChEBI" id="CHEBI:58416"/>
        <label>1</label>
    </ligand>
</feature>
<evidence type="ECO:0000256" key="4">
    <source>
        <dbReference type="ARBA" id="ARBA00022528"/>
    </source>
</evidence>
<feature type="binding site" evidence="8">
    <location>
        <position position="272"/>
    </location>
    <ligand>
        <name>chlorophyll a</name>
        <dbReference type="ChEBI" id="CHEBI:58416"/>
        <label>1</label>
    </ligand>
</feature>
<evidence type="ECO:0000313" key="9">
    <source>
        <dbReference type="EMBL" id="CAD9631682.1"/>
    </source>
</evidence>
<comment type="function">
    <text evidence="1">The light-harvesting complex (LHC) functions as a light receptor, it captures and delivers excitation energy to photosystems with which it is closely associated. Energy is transferred from the carotenoid and chlorophyll C (or B) to chlorophyll A and the photosynthetic reaction centers where it is used to synthesize ATP and reducing power.</text>
</comment>
<dbReference type="GO" id="GO:0016020">
    <property type="term" value="C:membrane"/>
    <property type="evidence" value="ECO:0007669"/>
    <property type="project" value="InterPro"/>
</dbReference>
<feature type="binding site" description="axial binding residue" evidence="8">
    <location>
        <position position="277"/>
    </location>
    <ligand>
        <name>chlorophyll b</name>
        <dbReference type="ChEBI" id="CHEBI:61721"/>
        <label>1</label>
    </ligand>
    <ligandPart>
        <name>Mg</name>
        <dbReference type="ChEBI" id="CHEBI:25107"/>
    </ligandPart>
</feature>
<organism evidence="9">
    <name type="scientific">Skeletonema marinoi</name>
    <dbReference type="NCBI Taxonomy" id="267567"/>
    <lineage>
        <taxon>Eukaryota</taxon>
        <taxon>Sar</taxon>
        <taxon>Stramenopiles</taxon>
        <taxon>Ochrophyta</taxon>
        <taxon>Bacillariophyta</taxon>
        <taxon>Coscinodiscophyceae</taxon>
        <taxon>Thalassiosirophycidae</taxon>
        <taxon>Thalassiosirales</taxon>
        <taxon>Skeletonemataceae</taxon>
        <taxon>Skeletonema</taxon>
        <taxon>Skeletonema marinoi-dohrnii complex</taxon>
    </lineage>
</organism>
<dbReference type="InterPro" id="IPR022796">
    <property type="entry name" value="Chloroa_b-bind"/>
</dbReference>
<keyword evidence="8" id="KW-0148">Chlorophyll</keyword>
<dbReference type="Gene3D" id="1.10.3460.10">
    <property type="entry name" value="Chlorophyll a/b binding protein domain"/>
    <property type="match status" value="1"/>
</dbReference>
<dbReference type="GO" id="GO:0016168">
    <property type="term" value="F:chlorophyll binding"/>
    <property type="evidence" value="ECO:0007669"/>
    <property type="project" value="UniProtKB-KW"/>
</dbReference>
<dbReference type="PANTHER" id="PTHR21649">
    <property type="entry name" value="CHLOROPHYLL A/B BINDING PROTEIN"/>
    <property type="match status" value="1"/>
</dbReference>
<dbReference type="AlphaFoldDB" id="A0A7S2Q3K3"/>
<evidence type="ECO:0000256" key="7">
    <source>
        <dbReference type="ARBA" id="ARBA00023243"/>
    </source>
</evidence>
<keyword evidence="6" id="KW-0934">Plastid</keyword>
<dbReference type="GO" id="GO:0009507">
    <property type="term" value="C:chloroplast"/>
    <property type="evidence" value="ECO:0007669"/>
    <property type="project" value="UniProtKB-SubCell"/>
</dbReference>
<dbReference type="InterPro" id="IPR001344">
    <property type="entry name" value="Chloro_AB-bd_pln"/>
</dbReference>
<comment type="similarity">
    <text evidence="3">Belongs to the fucoxanthin chlorophyll protein family.</text>
</comment>
<sequence length="436" mass="48816">MQSSSSSRANHRGSIAAALCCSVISYAHFCKAYNIIQPHARTCQKHHPPFRLLNDRSDLCRIRLSMVEEGKYESSDPNNDDFSTELSDTGDWETMDIDEFLSLYGDDDFVDIDDSEELLEEFDKETLLEILGLEDDGETITLPEDDDETELEQFAEWNQLVSTQSIDQGIDKGIEDLEKALLVGVVPADALVGSGVLPGDDGWDPLDLSTKDYFKQVQSFILSLVPERKYRIGDDEVPEQEPEAGAAMPTFGFVGEEERPPALILRDYREAEIRHGRLAMLAAVIWPLQEIADRIFIPESFGSMTIIYGGPTLPVAPLLMTFFMLNLGYLDIYSSEIKENESGDAFLPGECFWDPLAIMEGAPDSMKRNMQEREILNGRASMIAVAAYIFEEGMTHKPVITLAANDLLFEPFFLVPFVQAWLDTQFGSVSYIDPGI</sequence>
<feature type="binding site" evidence="8">
    <location>
        <position position="275"/>
    </location>
    <ligand>
        <name>chlorophyll a</name>
        <dbReference type="ChEBI" id="CHEBI:58416"/>
        <label>1</label>
    </ligand>
</feature>
<evidence type="ECO:0000256" key="3">
    <source>
        <dbReference type="ARBA" id="ARBA00005933"/>
    </source>
</evidence>
<evidence type="ECO:0000256" key="5">
    <source>
        <dbReference type="ARBA" id="ARBA00022531"/>
    </source>
</evidence>
<dbReference type="EMBL" id="HBGZ01032874">
    <property type="protein sequence ID" value="CAD9631682.1"/>
    <property type="molecule type" value="Transcribed_RNA"/>
</dbReference>
<keyword evidence="4" id="KW-0150">Chloroplast</keyword>
<evidence type="ECO:0000256" key="8">
    <source>
        <dbReference type="PIRSR" id="PIRSR601344-1"/>
    </source>
</evidence>
<keyword evidence="7" id="KW-0437">Light-harvesting polypeptide</keyword>
<keyword evidence="8" id="KW-0157">Chromophore</keyword>
<feature type="binding site" evidence="8">
    <location>
        <position position="377"/>
    </location>
    <ligand>
        <name>chlorophyll a</name>
        <dbReference type="ChEBI" id="CHEBI:58416"/>
        <label>1</label>
    </ligand>
</feature>
<dbReference type="GO" id="GO:0009765">
    <property type="term" value="P:photosynthesis, light harvesting"/>
    <property type="evidence" value="ECO:0007669"/>
    <property type="project" value="InterPro"/>
</dbReference>